<protein>
    <submittedName>
        <fullName evidence="4">Tetratricopeptide repeat protein</fullName>
    </submittedName>
</protein>
<dbReference type="Pfam" id="PF13414">
    <property type="entry name" value="TPR_11"/>
    <property type="match status" value="1"/>
</dbReference>
<evidence type="ECO:0000256" key="3">
    <source>
        <dbReference type="PROSITE-ProRule" id="PRU00339"/>
    </source>
</evidence>
<dbReference type="PROSITE" id="PS50293">
    <property type="entry name" value="TPR_REGION"/>
    <property type="match status" value="1"/>
</dbReference>
<sequence length="227" mass="26564">MLHKNRLKWTMVLSNMNTKITATGLILLFMCGCAQTQKRYVLHETLQISKEQISAMEEVVEVQPANILALKKLVSAYITNHEFERARHYADRLLTLDSSDVDAHYFMGLIYARQGFEAEAKEAFNKALELNPRHIPSLFAKAYIEEKKMNFYGARKLYYEVLEIDPDDADAHYNLAVLYDKKLFYPKKAFYHYEKALNLYKQQNANPDLIFLLKDRIDELKLLARDE</sequence>
<evidence type="ECO:0000313" key="4">
    <source>
        <dbReference type="EMBL" id="RJP60990.1"/>
    </source>
</evidence>
<organism evidence="4 5">
    <name type="scientific">Candidatus Auribacter fodinae</name>
    <dbReference type="NCBI Taxonomy" id="2093366"/>
    <lineage>
        <taxon>Bacteria</taxon>
        <taxon>Pseudomonadati</taxon>
        <taxon>Candidatus Auribacterota</taxon>
        <taxon>Candidatus Auribacteria</taxon>
        <taxon>Candidatus Auribacterales</taxon>
        <taxon>Candidatus Auribacteraceae</taxon>
        <taxon>Candidatus Auribacter</taxon>
    </lineage>
</organism>
<evidence type="ECO:0000313" key="5">
    <source>
        <dbReference type="Proteomes" id="UP000266426"/>
    </source>
</evidence>
<dbReference type="PROSITE" id="PS51257">
    <property type="entry name" value="PROKAR_LIPOPROTEIN"/>
    <property type="match status" value="1"/>
</dbReference>
<keyword evidence="2 3" id="KW-0802">TPR repeat</keyword>
<dbReference type="SMART" id="SM00028">
    <property type="entry name" value="TPR"/>
    <property type="match status" value="4"/>
</dbReference>
<proteinExistence type="predicted"/>
<comment type="caution">
    <text evidence="4">The sequence shown here is derived from an EMBL/GenBank/DDBJ whole genome shotgun (WGS) entry which is preliminary data.</text>
</comment>
<dbReference type="Gene3D" id="1.25.40.10">
    <property type="entry name" value="Tetratricopeptide repeat domain"/>
    <property type="match status" value="1"/>
</dbReference>
<gene>
    <name evidence="4" type="ORF">C4541_03045</name>
</gene>
<dbReference type="GO" id="GO:0016567">
    <property type="term" value="P:protein ubiquitination"/>
    <property type="evidence" value="ECO:0007669"/>
    <property type="project" value="TreeGrafter"/>
</dbReference>
<accession>A0A3A4R4F9</accession>
<dbReference type="SUPFAM" id="SSF48452">
    <property type="entry name" value="TPR-like"/>
    <property type="match status" value="1"/>
</dbReference>
<dbReference type="EMBL" id="QZJZ01000018">
    <property type="protein sequence ID" value="RJP60990.1"/>
    <property type="molecule type" value="Genomic_DNA"/>
</dbReference>
<dbReference type="Proteomes" id="UP000266426">
    <property type="component" value="Unassembled WGS sequence"/>
</dbReference>
<evidence type="ECO:0000256" key="1">
    <source>
        <dbReference type="ARBA" id="ARBA00022737"/>
    </source>
</evidence>
<feature type="repeat" description="TPR" evidence="3">
    <location>
        <begin position="101"/>
        <end position="134"/>
    </location>
</feature>
<keyword evidence="1" id="KW-0677">Repeat</keyword>
<reference evidence="4 5" key="1">
    <citation type="journal article" date="2017" name="ISME J.">
        <title>Energy and carbon metabolisms in a deep terrestrial subsurface fluid microbial community.</title>
        <authorList>
            <person name="Momper L."/>
            <person name="Jungbluth S.P."/>
            <person name="Lee M.D."/>
            <person name="Amend J.P."/>
        </authorList>
    </citation>
    <scope>NUCLEOTIDE SEQUENCE [LARGE SCALE GENOMIC DNA]</scope>
    <source>
        <strain evidence="4">SURF_26</strain>
    </source>
</reference>
<dbReference type="PROSITE" id="PS50005">
    <property type="entry name" value="TPR"/>
    <property type="match status" value="1"/>
</dbReference>
<dbReference type="AlphaFoldDB" id="A0A3A4R4F9"/>
<dbReference type="Pfam" id="PF07719">
    <property type="entry name" value="TPR_2"/>
    <property type="match status" value="1"/>
</dbReference>
<dbReference type="InterPro" id="IPR019734">
    <property type="entry name" value="TPR_rpt"/>
</dbReference>
<dbReference type="PANTHER" id="PTHR12558:SF36">
    <property type="entry name" value="ANAPHASE-PROMOTING COMPLEX SUBUNIT 7"/>
    <property type="match status" value="1"/>
</dbReference>
<dbReference type="InterPro" id="IPR013105">
    <property type="entry name" value="TPR_2"/>
</dbReference>
<evidence type="ECO:0000256" key="2">
    <source>
        <dbReference type="ARBA" id="ARBA00022803"/>
    </source>
</evidence>
<dbReference type="InterPro" id="IPR011990">
    <property type="entry name" value="TPR-like_helical_dom_sf"/>
</dbReference>
<dbReference type="GO" id="GO:0051301">
    <property type="term" value="P:cell division"/>
    <property type="evidence" value="ECO:0007669"/>
    <property type="project" value="TreeGrafter"/>
</dbReference>
<dbReference type="PANTHER" id="PTHR12558">
    <property type="entry name" value="CELL DIVISION CYCLE 16,23,27"/>
    <property type="match status" value="1"/>
</dbReference>
<name>A0A3A4R4F9_9BACT</name>